<dbReference type="InterPro" id="IPR015590">
    <property type="entry name" value="Aldehyde_DH_dom"/>
</dbReference>
<dbReference type="RefSeq" id="WP_089701888.1">
    <property type="nucleotide sequence ID" value="NZ_FNII01000001.1"/>
</dbReference>
<evidence type="ECO:0000256" key="1">
    <source>
        <dbReference type="ARBA" id="ARBA00009986"/>
    </source>
</evidence>
<dbReference type="InterPro" id="IPR016161">
    <property type="entry name" value="Ald_DH/histidinol_DH"/>
</dbReference>
<dbReference type="FunFam" id="3.40.605.10:FF:000007">
    <property type="entry name" value="NAD/NADP-dependent betaine aldehyde dehydrogenase"/>
    <property type="match status" value="1"/>
</dbReference>
<evidence type="ECO:0000313" key="7">
    <source>
        <dbReference type="Proteomes" id="UP000199677"/>
    </source>
</evidence>
<dbReference type="InterPro" id="IPR016162">
    <property type="entry name" value="Ald_DH_N"/>
</dbReference>
<protein>
    <submittedName>
        <fullName evidence="6">Aldehyde dehydrogenase (NAD+)</fullName>
    </submittedName>
</protein>
<feature type="domain" description="Aldehyde dehydrogenase" evidence="5">
    <location>
        <begin position="30"/>
        <end position="491"/>
    </location>
</feature>
<dbReference type="GO" id="GO:0016620">
    <property type="term" value="F:oxidoreductase activity, acting on the aldehyde or oxo group of donors, NAD or NADP as acceptor"/>
    <property type="evidence" value="ECO:0007669"/>
    <property type="project" value="InterPro"/>
</dbReference>
<name>A0A1G9XR46_9GAMM</name>
<dbReference type="Gene3D" id="3.40.309.10">
    <property type="entry name" value="Aldehyde Dehydrogenase, Chain A, domain 2"/>
    <property type="match status" value="1"/>
</dbReference>
<comment type="similarity">
    <text evidence="1 4">Belongs to the aldehyde dehydrogenase family.</text>
</comment>
<evidence type="ECO:0000256" key="3">
    <source>
        <dbReference type="PROSITE-ProRule" id="PRU10007"/>
    </source>
</evidence>
<dbReference type="EMBL" id="FNII01000001">
    <property type="protein sequence ID" value="SDM98876.1"/>
    <property type="molecule type" value="Genomic_DNA"/>
</dbReference>
<dbReference type="STRING" id="416873.SAMN04487951_101373"/>
<evidence type="ECO:0000256" key="2">
    <source>
        <dbReference type="ARBA" id="ARBA00023002"/>
    </source>
</evidence>
<accession>A0A1G9XR46</accession>
<dbReference type="Gene3D" id="3.40.605.10">
    <property type="entry name" value="Aldehyde Dehydrogenase, Chain A, domain 1"/>
    <property type="match status" value="1"/>
</dbReference>
<reference evidence="7" key="1">
    <citation type="submission" date="2016-10" db="EMBL/GenBank/DDBJ databases">
        <authorList>
            <person name="Varghese N."/>
            <person name="Submissions S."/>
        </authorList>
    </citation>
    <scope>NUCLEOTIDE SEQUENCE [LARGE SCALE GENOMIC DNA]</scope>
    <source>
        <strain evidence="7">CGMCC 1.6494</strain>
    </source>
</reference>
<evidence type="ECO:0000259" key="5">
    <source>
        <dbReference type="Pfam" id="PF00171"/>
    </source>
</evidence>
<dbReference type="Proteomes" id="UP000199677">
    <property type="component" value="Unassembled WGS sequence"/>
</dbReference>
<dbReference type="PROSITE" id="PS00070">
    <property type="entry name" value="ALDEHYDE_DEHYDR_CYS"/>
    <property type="match status" value="1"/>
</dbReference>
<dbReference type="PANTHER" id="PTHR11699">
    <property type="entry name" value="ALDEHYDE DEHYDROGENASE-RELATED"/>
    <property type="match status" value="1"/>
</dbReference>
<dbReference type="Pfam" id="PF00171">
    <property type="entry name" value="Aldedh"/>
    <property type="match status" value="1"/>
</dbReference>
<dbReference type="InterPro" id="IPR016160">
    <property type="entry name" value="Ald_DH_CS_CYS"/>
</dbReference>
<dbReference type="OrthoDB" id="9812625at2"/>
<dbReference type="InterPro" id="IPR029510">
    <property type="entry name" value="Ald_DH_CS_GLU"/>
</dbReference>
<sequence length="495" mass="52674">MTELKTLCKQAGVVDPTPHLTPRHFIDGQWQASTSDETIDVTDPGSESVIARIARGTPEDVETAVVGSQRAFDQWRRLTPAARAEHLFRLADTVRDHGELLSVIECLDSGKPYAEAEADIQGAASQLAYYAGLADKIEGTTTPLGEGFVSINRREPVGVTAHIAPWNFPLLTAVRGLAPALAAGCTAVIKPSELTSLSTRTLASLFSEAGLPDGVVNVVTGYGQEIGDALTAHRLVQHVTFTGSVATGKHVMKSAADNVSSVLLELGGKSPAVVLEDADIEQVAEDMIWAIYYNAGQVCTAGSRLVIHESQHEAFMQAFLPRVKDLTLGHGLKGRDIGAINSAGHLAKIAAYVDDAKKRGLAIRCGGKVTRDPESGKGLFFEPTVIDRLEQGDPLVQEEIFGPVLAVQVVNSDEEALAMANGTDYGLAACIYSRDVPRALRLAAEIDAGQVTINQYFAGGIYAPVGGTKHSGFGREKGVLALDNYLRNKNVTVKL</sequence>
<dbReference type="AlphaFoldDB" id="A0A1G9XR46"/>
<proteinExistence type="inferred from homology"/>
<organism evidence="6 7">
    <name type="scientific">Vreelandella arcis</name>
    <dbReference type="NCBI Taxonomy" id="416873"/>
    <lineage>
        <taxon>Bacteria</taxon>
        <taxon>Pseudomonadati</taxon>
        <taxon>Pseudomonadota</taxon>
        <taxon>Gammaproteobacteria</taxon>
        <taxon>Oceanospirillales</taxon>
        <taxon>Halomonadaceae</taxon>
        <taxon>Vreelandella</taxon>
    </lineage>
</organism>
<evidence type="ECO:0000256" key="4">
    <source>
        <dbReference type="RuleBase" id="RU003345"/>
    </source>
</evidence>
<dbReference type="PROSITE" id="PS00687">
    <property type="entry name" value="ALDEHYDE_DEHYDR_GLU"/>
    <property type="match status" value="1"/>
</dbReference>
<evidence type="ECO:0000313" key="6">
    <source>
        <dbReference type="EMBL" id="SDM98876.1"/>
    </source>
</evidence>
<dbReference type="InterPro" id="IPR016163">
    <property type="entry name" value="Ald_DH_C"/>
</dbReference>
<gene>
    <name evidence="6" type="ORF">SAMN04487951_101373</name>
</gene>
<keyword evidence="2 4" id="KW-0560">Oxidoreductase</keyword>
<dbReference type="SUPFAM" id="SSF53720">
    <property type="entry name" value="ALDH-like"/>
    <property type="match status" value="1"/>
</dbReference>
<feature type="active site" evidence="3">
    <location>
        <position position="265"/>
    </location>
</feature>
<keyword evidence="7" id="KW-1185">Reference proteome</keyword>